<evidence type="ECO:0000313" key="18">
    <source>
        <dbReference type="EMBL" id="KAG0667668.1"/>
    </source>
</evidence>
<dbReference type="GO" id="GO:0016887">
    <property type="term" value="F:ATP hydrolysis activity"/>
    <property type="evidence" value="ECO:0007669"/>
    <property type="project" value="InterPro"/>
</dbReference>
<keyword evidence="3" id="KW-0813">Transport</keyword>
<evidence type="ECO:0000256" key="10">
    <source>
        <dbReference type="ARBA" id="ARBA00023136"/>
    </source>
</evidence>
<keyword evidence="4 14" id="KW-0812">Transmembrane</keyword>
<dbReference type="PROSITE" id="PS01186">
    <property type="entry name" value="EGF_2"/>
    <property type="match status" value="1"/>
</dbReference>
<comment type="caution">
    <text evidence="12">Lacks conserved residue(s) required for the propagation of feature annotation.</text>
</comment>
<dbReference type="Gene3D" id="2.10.25.10">
    <property type="entry name" value="Laminin"/>
    <property type="match status" value="1"/>
</dbReference>
<evidence type="ECO:0000256" key="11">
    <source>
        <dbReference type="ARBA" id="ARBA00023180"/>
    </source>
</evidence>
<keyword evidence="12" id="KW-0245">EGF-like domain</keyword>
<dbReference type="GO" id="GO:0005789">
    <property type="term" value="C:endoplasmic reticulum membrane"/>
    <property type="evidence" value="ECO:0007669"/>
    <property type="project" value="UniProtKB-SubCell"/>
</dbReference>
<evidence type="ECO:0000256" key="13">
    <source>
        <dbReference type="SAM" id="MobiDB-lite"/>
    </source>
</evidence>
<evidence type="ECO:0000256" key="8">
    <source>
        <dbReference type="ARBA" id="ARBA00022840"/>
    </source>
</evidence>
<proteinExistence type="inferred from homology"/>
<feature type="region of interest" description="Disordered" evidence="13">
    <location>
        <begin position="720"/>
        <end position="790"/>
    </location>
</feature>
<accession>A0A9P6WB01</accession>
<dbReference type="PROSITE" id="PS50893">
    <property type="entry name" value="ABC_TRANSPORTER_2"/>
    <property type="match status" value="1"/>
</dbReference>
<dbReference type="CDD" id="cd03213">
    <property type="entry name" value="ABCG_EPDR"/>
    <property type="match status" value="1"/>
</dbReference>
<evidence type="ECO:0000256" key="9">
    <source>
        <dbReference type="ARBA" id="ARBA00022989"/>
    </source>
</evidence>
<dbReference type="PROSITE" id="PS00211">
    <property type="entry name" value="ABC_TRANSPORTER_1"/>
    <property type="match status" value="1"/>
</dbReference>
<evidence type="ECO:0000256" key="5">
    <source>
        <dbReference type="ARBA" id="ARBA00022729"/>
    </source>
</evidence>
<dbReference type="SUPFAM" id="SSF52540">
    <property type="entry name" value="P-loop containing nucleoside triphosphate hydrolases"/>
    <property type="match status" value="1"/>
</dbReference>
<keyword evidence="12" id="KW-1015">Disulfide bond</keyword>
<evidence type="ECO:0000313" key="19">
    <source>
        <dbReference type="Proteomes" id="UP000777482"/>
    </source>
</evidence>
<evidence type="ECO:0000256" key="1">
    <source>
        <dbReference type="ARBA" id="ARBA00004477"/>
    </source>
</evidence>
<dbReference type="EMBL" id="PUHQ01000001">
    <property type="protein sequence ID" value="KAG0667668.1"/>
    <property type="molecule type" value="Genomic_DNA"/>
</dbReference>
<feature type="transmembrane region" description="Helical" evidence="14">
    <location>
        <begin position="378"/>
        <end position="402"/>
    </location>
</feature>
<evidence type="ECO:0000256" key="15">
    <source>
        <dbReference type="SAM" id="SignalP"/>
    </source>
</evidence>
<dbReference type="OrthoDB" id="66620at2759"/>
<evidence type="ECO:0000256" key="4">
    <source>
        <dbReference type="ARBA" id="ARBA00022692"/>
    </source>
</evidence>
<keyword evidence="19" id="KW-1185">Reference proteome</keyword>
<sequence length="1145" mass="124893">MRPPSRTLIALISASLAAGVLAQVQQQVQLPPQTARGVSRSIGEDASSSPPLPHSTIAADAYHDEQNEEDTERSSVAAYHHQLAAPALFANIAPGDRPPECPPCNPFNCVLPAFPCLNTGKCNDYNGQCICPPGFGGEDCSKPLCGSLADGHERYPREGDSCECRPGWTGLNCNVCESDKACEDLITRDPASSLRGGGSTVEDDLDQPVCYKEAAEADERLLSRPDRKIVDMLPDRAPQVTFTCDIPSETCGFQFWIGRVESFYCGLSNCTTRREVQYGANTTEYRCEKVECACIPGKMLCGENGSVDITDFLAEEIKGPGKFTTKTGEPSRFEEPAMNQLINDIFGDTFITLKCNSGECMRRGAVPGFLPPRKPSSIVWLVVSIASVVAVLILGLFLFWYFGRGSNSTEYSFLGGRIRLPSNGNGSNGHSDDSNKSLLEDHIPAALQFSDLSYTLPSGKRVLDGISGAVKPGEIMAVLGASGAGKSTFLDLLARKSKRGTVQGEILVNGRAVTNTEYRRVVGFVDQEDTLMGTLTVYETVLYSALLRLPRDMPFEAKRLRTLETMHELGILGIRDSRVGESGARGISGGEKRRVSIACELVTSPSILFLDEPTSGLDSYNAFNVIEALVQLARTYQRTVIFTIHQPQSNIVALFDKLILLAQGKVVYSGKAGESQAYFHKIGCDCPPGFNIADYLIDLTMQSEKSPASETTVADALDQLNHRNGSPTGRGRNGGDPELGVRSSGSTTAADDSDLDERQTEPDTPTRSGTGLKRFLPTAISGQVSPSETPLSPELARLVDAFASSTTYRQTRDEIASAKAAASTRGAGGGTDASAALSLRNYKRASPWSQFKILSGRSFKNLYRDPMLMLSHYFVAVIAAAICAFLFHGLTWVDKELDHRLDAGADERSTLCRQDIPGFQNRMGMIFFALALFGFGCLTTLATFASERLLFTRERANGYYNPATYFAAKLLFDIIPLRVIPAFLFGAIVYAPVGLVPEIVSFWRFILVLVLFNLTASSVVLLLSIVIKNAGVANLVGSLVMLFNLLFAGLLINRDKLPRWLRWLETFSFFHAAFEALLVNEVRYLQLKDHRYGVDIEVPAATILSMFGFNAQAFWFPDVTFLVSCFAGFVIASYLCLVFLVREQR</sequence>
<dbReference type="Pfam" id="PF19055">
    <property type="entry name" value="ABC2_membrane_7"/>
    <property type="match status" value="1"/>
</dbReference>
<evidence type="ECO:0008006" key="20">
    <source>
        <dbReference type="Google" id="ProtNLM"/>
    </source>
</evidence>
<keyword evidence="5 15" id="KW-0732">Signal</keyword>
<feature type="domain" description="EGF-like" evidence="16">
    <location>
        <begin position="105"/>
        <end position="141"/>
    </location>
</feature>
<gene>
    <name evidence="18" type="ORF">C6P46_000205</name>
</gene>
<dbReference type="InterPro" id="IPR050352">
    <property type="entry name" value="ABCG_transporters"/>
</dbReference>
<feature type="transmembrane region" description="Helical" evidence="14">
    <location>
        <begin position="1002"/>
        <end position="1025"/>
    </location>
</feature>
<comment type="similarity">
    <text evidence="2">Belongs to the ABC transporter superfamily. ABCG family. Eye pigment precursor importer (TC 3.A.1.204) subfamily.</text>
</comment>
<dbReference type="InterPro" id="IPR003593">
    <property type="entry name" value="AAA+_ATPase"/>
</dbReference>
<dbReference type="Proteomes" id="UP000777482">
    <property type="component" value="Unassembled WGS sequence"/>
</dbReference>
<dbReference type="InterPro" id="IPR017871">
    <property type="entry name" value="ABC_transporter-like_CS"/>
</dbReference>
<keyword evidence="6" id="KW-0547">Nucleotide-binding</keyword>
<dbReference type="Pfam" id="PF01061">
    <property type="entry name" value="ABC2_membrane"/>
    <property type="match status" value="1"/>
</dbReference>
<dbReference type="FunFam" id="3.40.50.300:FF:000702">
    <property type="entry name" value="ABC transporter (Adp1)"/>
    <property type="match status" value="1"/>
</dbReference>
<dbReference type="PANTHER" id="PTHR48041">
    <property type="entry name" value="ABC TRANSPORTER G FAMILY MEMBER 28"/>
    <property type="match status" value="1"/>
</dbReference>
<evidence type="ECO:0000256" key="6">
    <source>
        <dbReference type="ARBA" id="ARBA00022741"/>
    </source>
</evidence>
<evidence type="ECO:0000259" key="16">
    <source>
        <dbReference type="PROSITE" id="PS50026"/>
    </source>
</evidence>
<feature type="transmembrane region" description="Helical" evidence="14">
    <location>
        <begin position="1121"/>
        <end position="1141"/>
    </location>
</feature>
<evidence type="ECO:0000256" key="14">
    <source>
        <dbReference type="SAM" id="Phobius"/>
    </source>
</evidence>
<dbReference type="InterPro" id="IPR013525">
    <property type="entry name" value="ABC2_TM"/>
</dbReference>
<feature type="transmembrane region" description="Helical" evidence="14">
    <location>
        <begin position="966"/>
        <end position="990"/>
    </location>
</feature>
<feature type="region of interest" description="Disordered" evidence="13">
    <location>
        <begin position="35"/>
        <end position="56"/>
    </location>
</feature>
<keyword evidence="7" id="KW-0256">Endoplasmic reticulum</keyword>
<keyword evidence="9 14" id="KW-1133">Transmembrane helix</keyword>
<name>A0A9P6WB01_RHOMI</name>
<dbReference type="Pfam" id="PF00005">
    <property type="entry name" value="ABC_tran"/>
    <property type="match status" value="1"/>
</dbReference>
<feature type="transmembrane region" description="Helical" evidence="14">
    <location>
        <begin position="1032"/>
        <end position="1054"/>
    </location>
</feature>
<feature type="compositionally biased region" description="Polar residues" evidence="13">
    <location>
        <begin position="780"/>
        <end position="790"/>
    </location>
</feature>
<dbReference type="InterPro" id="IPR000742">
    <property type="entry name" value="EGF"/>
</dbReference>
<evidence type="ECO:0000256" key="12">
    <source>
        <dbReference type="PROSITE-ProRule" id="PRU00076"/>
    </source>
</evidence>
<evidence type="ECO:0000256" key="3">
    <source>
        <dbReference type="ARBA" id="ARBA00022448"/>
    </source>
</evidence>
<feature type="transmembrane region" description="Helical" evidence="14">
    <location>
        <begin position="867"/>
        <end position="887"/>
    </location>
</feature>
<dbReference type="SMART" id="SM00382">
    <property type="entry name" value="AAA"/>
    <property type="match status" value="1"/>
</dbReference>
<dbReference type="InterPro" id="IPR043926">
    <property type="entry name" value="ABCG_dom"/>
</dbReference>
<keyword evidence="8" id="KW-0067">ATP-binding</keyword>
<dbReference type="Gene3D" id="3.40.50.300">
    <property type="entry name" value="P-loop containing nucleotide triphosphate hydrolases"/>
    <property type="match status" value="1"/>
</dbReference>
<evidence type="ECO:0000256" key="7">
    <source>
        <dbReference type="ARBA" id="ARBA00022824"/>
    </source>
</evidence>
<comment type="subcellular location">
    <subcellularLocation>
        <location evidence="1">Endoplasmic reticulum membrane</location>
        <topology evidence="1">Multi-pass membrane protein</topology>
    </subcellularLocation>
</comment>
<dbReference type="CDD" id="cd00055">
    <property type="entry name" value="EGF_Lam"/>
    <property type="match status" value="1"/>
</dbReference>
<reference evidence="18 19" key="1">
    <citation type="submission" date="2020-11" db="EMBL/GenBank/DDBJ databases">
        <title>Kefir isolates.</title>
        <authorList>
            <person name="Marcisauskas S."/>
            <person name="Kim Y."/>
            <person name="Blasche S."/>
        </authorList>
    </citation>
    <scope>NUCLEOTIDE SEQUENCE [LARGE SCALE GENOMIC DNA]</scope>
    <source>
        <strain evidence="18 19">KR</strain>
    </source>
</reference>
<evidence type="ECO:0000259" key="17">
    <source>
        <dbReference type="PROSITE" id="PS50893"/>
    </source>
</evidence>
<dbReference type="InterPro" id="IPR027417">
    <property type="entry name" value="P-loop_NTPase"/>
</dbReference>
<dbReference type="AlphaFoldDB" id="A0A9P6WB01"/>
<dbReference type="PANTHER" id="PTHR48041:SF2">
    <property type="entry name" value="ATP-DEPENDENT PERMEASE-RELATED"/>
    <property type="match status" value="1"/>
</dbReference>
<organism evidence="18 19">
    <name type="scientific">Rhodotorula mucilaginosa</name>
    <name type="common">Yeast</name>
    <name type="synonym">Rhodotorula rubra</name>
    <dbReference type="NCBI Taxonomy" id="5537"/>
    <lineage>
        <taxon>Eukaryota</taxon>
        <taxon>Fungi</taxon>
        <taxon>Dikarya</taxon>
        <taxon>Basidiomycota</taxon>
        <taxon>Pucciniomycotina</taxon>
        <taxon>Microbotryomycetes</taxon>
        <taxon>Sporidiobolales</taxon>
        <taxon>Sporidiobolaceae</taxon>
        <taxon>Rhodotorula</taxon>
    </lineage>
</organism>
<feature type="domain" description="ABC transporter" evidence="17">
    <location>
        <begin position="447"/>
        <end position="688"/>
    </location>
</feature>
<dbReference type="InterPro" id="IPR002049">
    <property type="entry name" value="LE_dom"/>
</dbReference>
<keyword evidence="11" id="KW-0325">Glycoprotein</keyword>
<comment type="caution">
    <text evidence="18">The sequence shown here is derived from an EMBL/GenBank/DDBJ whole genome shotgun (WGS) entry which is preliminary data.</text>
</comment>
<feature type="signal peptide" evidence="15">
    <location>
        <begin position="1"/>
        <end position="22"/>
    </location>
</feature>
<dbReference type="GO" id="GO:0140359">
    <property type="term" value="F:ABC-type transporter activity"/>
    <property type="evidence" value="ECO:0007669"/>
    <property type="project" value="InterPro"/>
</dbReference>
<dbReference type="InterPro" id="IPR003439">
    <property type="entry name" value="ABC_transporter-like_ATP-bd"/>
</dbReference>
<dbReference type="PROSITE" id="PS00022">
    <property type="entry name" value="EGF_1"/>
    <property type="match status" value="1"/>
</dbReference>
<dbReference type="GO" id="GO:0005524">
    <property type="term" value="F:ATP binding"/>
    <property type="evidence" value="ECO:0007669"/>
    <property type="project" value="UniProtKB-KW"/>
</dbReference>
<protein>
    <recommendedName>
        <fullName evidence="20">ABC transporter domain-containing protein</fullName>
    </recommendedName>
</protein>
<feature type="disulfide bond" evidence="12">
    <location>
        <begin position="131"/>
        <end position="140"/>
    </location>
</feature>
<feature type="chain" id="PRO_5040120872" description="ABC transporter domain-containing protein" evidence="15">
    <location>
        <begin position="23"/>
        <end position="1145"/>
    </location>
</feature>
<evidence type="ECO:0000256" key="2">
    <source>
        <dbReference type="ARBA" id="ARBA00005814"/>
    </source>
</evidence>
<keyword evidence="10 14" id="KW-0472">Membrane</keyword>
<dbReference type="PROSITE" id="PS50026">
    <property type="entry name" value="EGF_3"/>
    <property type="match status" value="1"/>
</dbReference>
<feature type="transmembrane region" description="Helical" evidence="14">
    <location>
        <begin position="925"/>
        <end position="945"/>
    </location>
</feature>